<sequence length="52" mass="5902">FLFRCDTFASIHCVGVQECKSIINATMSEIFSKNSMYLLTCSLQDLRLPGIR</sequence>
<protein>
    <submittedName>
        <fullName evidence="1">Uncharacterized protein</fullName>
    </submittedName>
</protein>
<dbReference type="Proteomes" id="UP000886998">
    <property type="component" value="Unassembled WGS sequence"/>
</dbReference>
<evidence type="ECO:0000313" key="1">
    <source>
        <dbReference type="EMBL" id="GFY62076.1"/>
    </source>
</evidence>
<organism evidence="1 2">
    <name type="scientific">Trichonephila inaurata madagascariensis</name>
    <dbReference type="NCBI Taxonomy" id="2747483"/>
    <lineage>
        <taxon>Eukaryota</taxon>
        <taxon>Metazoa</taxon>
        <taxon>Ecdysozoa</taxon>
        <taxon>Arthropoda</taxon>
        <taxon>Chelicerata</taxon>
        <taxon>Arachnida</taxon>
        <taxon>Araneae</taxon>
        <taxon>Araneomorphae</taxon>
        <taxon>Entelegynae</taxon>
        <taxon>Araneoidea</taxon>
        <taxon>Nephilidae</taxon>
        <taxon>Trichonephila</taxon>
        <taxon>Trichonephila inaurata</taxon>
    </lineage>
</organism>
<proteinExistence type="predicted"/>
<dbReference type="AlphaFoldDB" id="A0A8X7CCW5"/>
<gene>
    <name evidence="1" type="ORF">TNIN_170021</name>
</gene>
<reference evidence="1" key="1">
    <citation type="submission" date="2020-08" db="EMBL/GenBank/DDBJ databases">
        <title>Multicomponent nature underlies the extraordinary mechanical properties of spider dragline silk.</title>
        <authorList>
            <person name="Kono N."/>
            <person name="Nakamura H."/>
            <person name="Mori M."/>
            <person name="Yoshida Y."/>
            <person name="Ohtoshi R."/>
            <person name="Malay A.D."/>
            <person name="Moran D.A.P."/>
            <person name="Tomita M."/>
            <person name="Numata K."/>
            <person name="Arakawa K."/>
        </authorList>
    </citation>
    <scope>NUCLEOTIDE SEQUENCE</scope>
</reference>
<evidence type="ECO:0000313" key="2">
    <source>
        <dbReference type="Proteomes" id="UP000886998"/>
    </source>
</evidence>
<dbReference type="EMBL" id="BMAV01014059">
    <property type="protein sequence ID" value="GFY62076.1"/>
    <property type="molecule type" value="Genomic_DNA"/>
</dbReference>
<keyword evidence="2" id="KW-1185">Reference proteome</keyword>
<accession>A0A8X7CCW5</accession>
<comment type="caution">
    <text evidence="1">The sequence shown here is derived from an EMBL/GenBank/DDBJ whole genome shotgun (WGS) entry which is preliminary data.</text>
</comment>
<feature type="non-terminal residue" evidence="1">
    <location>
        <position position="1"/>
    </location>
</feature>
<name>A0A8X7CCW5_9ARAC</name>